<organism evidence="2 3">
    <name type="scientific">Lentzea roselyniae</name>
    <dbReference type="NCBI Taxonomy" id="531940"/>
    <lineage>
        <taxon>Bacteria</taxon>
        <taxon>Bacillati</taxon>
        <taxon>Actinomycetota</taxon>
        <taxon>Actinomycetes</taxon>
        <taxon>Pseudonocardiales</taxon>
        <taxon>Pseudonocardiaceae</taxon>
        <taxon>Lentzea</taxon>
    </lineage>
</organism>
<dbReference type="Proteomes" id="UP001500711">
    <property type="component" value="Unassembled WGS sequence"/>
</dbReference>
<feature type="transmembrane region" description="Helical" evidence="1">
    <location>
        <begin position="49"/>
        <end position="66"/>
    </location>
</feature>
<evidence type="ECO:0000313" key="2">
    <source>
        <dbReference type="EMBL" id="GAA3680695.1"/>
    </source>
</evidence>
<protein>
    <submittedName>
        <fullName evidence="2">Uncharacterized protein</fullName>
    </submittedName>
</protein>
<evidence type="ECO:0000313" key="3">
    <source>
        <dbReference type="Proteomes" id="UP001500711"/>
    </source>
</evidence>
<name>A0ABP7C9H0_9PSEU</name>
<evidence type="ECO:0000256" key="1">
    <source>
        <dbReference type="SAM" id="Phobius"/>
    </source>
</evidence>
<proteinExistence type="predicted"/>
<sequence>MSTWESSSALGSSVASSIGATGAGETSVCVFEVASGDIDGAADSVESAFVFWPAAAVVVLAFGAVVPG</sequence>
<dbReference type="EMBL" id="BAABBE010000037">
    <property type="protein sequence ID" value="GAA3680695.1"/>
    <property type="molecule type" value="Genomic_DNA"/>
</dbReference>
<keyword evidence="1" id="KW-1133">Transmembrane helix</keyword>
<keyword evidence="3" id="KW-1185">Reference proteome</keyword>
<keyword evidence="1" id="KW-0472">Membrane</keyword>
<accession>A0ABP7C9H0</accession>
<keyword evidence="1" id="KW-0812">Transmembrane</keyword>
<reference evidence="3" key="1">
    <citation type="journal article" date="2019" name="Int. J. Syst. Evol. Microbiol.">
        <title>The Global Catalogue of Microorganisms (GCM) 10K type strain sequencing project: providing services to taxonomists for standard genome sequencing and annotation.</title>
        <authorList>
            <consortium name="The Broad Institute Genomics Platform"/>
            <consortium name="The Broad Institute Genome Sequencing Center for Infectious Disease"/>
            <person name="Wu L."/>
            <person name="Ma J."/>
        </authorList>
    </citation>
    <scope>NUCLEOTIDE SEQUENCE [LARGE SCALE GENOMIC DNA]</scope>
    <source>
        <strain evidence="3">JCM 17494</strain>
    </source>
</reference>
<gene>
    <name evidence="2" type="ORF">GCM10022267_79330</name>
</gene>
<comment type="caution">
    <text evidence="2">The sequence shown here is derived from an EMBL/GenBank/DDBJ whole genome shotgun (WGS) entry which is preliminary data.</text>
</comment>